<evidence type="ECO:0000313" key="5">
    <source>
        <dbReference type="EMBL" id="KAG6010727.1"/>
    </source>
</evidence>
<feature type="modified residue" description="4-aspartylphosphate" evidence="2">
    <location>
        <position position="501"/>
    </location>
</feature>
<dbReference type="PANTHER" id="PTHR45339:SF3">
    <property type="entry name" value="HISTIDINE KINASE"/>
    <property type="match status" value="1"/>
</dbReference>
<evidence type="ECO:0000256" key="3">
    <source>
        <dbReference type="SAM" id="MobiDB-lite"/>
    </source>
</evidence>
<protein>
    <recommendedName>
        <fullName evidence="4">Response regulatory domain-containing protein</fullName>
    </recommendedName>
</protein>
<accession>A0A9P7SX80</accession>
<dbReference type="EMBL" id="SRPW01000945">
    <property type="protein sequence ID" value="KAG6010727.1"/>
    <property type="molecule type" value="Genomic_DNA"/>
</dbReference>
<dbReference type="SMART" id="SM00448">
    <property type="entry name" value="REC"/>
    <property type="match status" value="1"/>
</dbReference>
<keyword evidence="6" id="KW-1185">Reference proteome</keyword>
<feature type="domain" description="Response regulatory" evidence="4">
    <location>
        <begin position="441"/>
        <end position="571"/>
    </location>
</feature>
<organism evidence="5 6">
    <name type="scientific">Claviceps pusilla</name>
    <dbReference type="NCBI Taxonomy" id="123648"/>
    <lineage>
        <taxon>Eukaryota</taxon>
        <taxon>Fungi</taxon>
        <taxon>Dikarya</taxon>
        <taxon>Ascomycota</taxon>
        <taxon>Pezizomycotina</taxon>
        <taxon>Sordariomycetes</taxon>
        <taxon>Hypocreomycetidae</taxon>
        <taxon>Hypocreales</taxon>
        <taxon>Clavicipitaceae</taxon>
        <taxon>Claviceps</taxon>
    </lineage>
</organism>
<sequence length="578" mass="64053">MTSDNVGLMPFFFPKADAAVLSSRCEAPPAARPQTVWPVFDKKHVDQPLGPWPSDMEKFFYPSKPEPFAAASIPEQPACPSGRYMRAFLARNERLRSSMLWYYTRNIFNETELLAGLQEKAFLAQESTDWEFVVIGILVVNYYIRLATVGLPLTIMPRGETICAHVVSEPPGLLWRIGDFEILPTWSLVDFGQRVWRHILSRVALVASAVDGGSHFRVVFQEVDFVHSTPMSRQTTLLTGRLTKGHSSFYVMPTSRGTALCDYFTRFLTNNGLKASASANSSTLILFDYEDDWEQHCRSVSQIPPGHVAICLTPTSAAVPLQRNAPSNIMYVKGPFPSLTLMETLEELDRRLEEMAFSHDARLLRVDASSPSSSALKSPSLVDSDADTTSSITSPESIAPDLADENVLCLSSACATDAALPVEEATAVLPLFAALTLPNPTALLVDDNVVNLRIMQMYCKRRKLSYHCATDGAQAVATFSQQQSLMAAGRDGQGIQIIFMDLQMPVCDGFEATRQIRQLERQHGWTESTIFIVTGQDSPSDRKTADNIGAHEYFVKPVGIKVLDVGVKRYFPSFEMGR</sequence>
<dbReference type="Pfam" id="PF00072">
    <property type="entry name" value="Response_reg"/>
    <property type="match status" value="1"/>
</dbReference>
<dbReference type="CDD" id="cd17546">
    <property type="entry name" value="REC_hyHK_CKI1_RcsC-like"/>
    <property type="match status" value="1"/>
</dbReference>
<name>A0A9P7SX80_9HYPO</name>
<evidence type="ECO:0000259" key="4">
    <source>
        <dbReference type="PROSITE" id="PS50110"/>
    </source>
</evidence>
<dbReference type="Proteomes" id="UP000748025">
    <property type="component" value="Unassembled WGS sequence"/>
</dbReference>
<comment type="caution">
    <text evidence="5">The sequence shown here is derived from an EMBL/GenBank/DDBJ whole genome shotgun (WGS) entry which is preliminary data.</text>
</comment>
<dbReference type="SUPFAM" id="SSF52172">
    <property type="entry name" value="CheY-like"/>
    <property type="match status" value="1"/>
</dbReference>
<feature type="region of interest" description="Disordered" evidence="3">
    <location>
        <begin position="370"/>
        <end position="397"/>
    </location>
</feature>
<dbReference type="PROSITE" id="PS50110">
    <property type="entry name" value="RESPONSE_REGULATORY"/>
    <property type="match status" value="1"/>
</dbReference>
<dbReference type="Gene3D" id="3.40.50.2300">
    <property type="match status" value="1"/>
</dbReference>
<evidence type="ECO:0000313" key="6">
    <source>
        <dbReference type="Proteomes" id="UP000748025"/>
    </source>
</evidence>
<proteinExistence type="predicted"/>
<dbReference type="OrthoDB" id="21225at2759"/>
<reference evidence="5" key="1">
    <citation type="journal article" date="2020" name="bioRxiv">
        <title>Whole genome comparisons of ergot fungi reveals the divergence and evolution of species within the genus Claviceps are the result of varying mechanisms driving genome evolution and host range expansion.</title>
        <authorList>
            <person name="Wyka S.A."/>
            <person name="Mondo S.J."/>
            <person name="Liu M."/>
            <person name="Dettman J."/>
            <person name="Nalam V."/>
            <person name="Broders K.D."/>
        </authorList>
    </citation>
    <scope>NUCLEOTIDE SEQUENCE</scope>
    <source>
        <strain evidence="5">CCC 602</strain>
    </source>
</reference>
<dbReference type="AlphaFoldDB" id="A0A9P7SX80"/>
<evidence type="ECO:0000256" key="1">
    <source>
        <dbReference type="ARBA" id="ARBA00022553"/>
    </source>
</evidence>
<dbReference type="InterPro" id="IPR011006">
    <property type="entry name" value="CheY-like_superfamily"/>
</dbReference>
<feature type="compositionally biased region" description="Low complexity" evidence="3">
    <location>
        <begin position="370"/>
        <end position="394"/>
    </location>
</feature>
<dbReference type="InterPro" id="IPR001789">
    <property type="entry name" value="Sig_transdc_resp-reg_receiver"/>
</dbReference>
<evidence type="ECO:0000256" key="2">
    <source>
        <dbReference type="PROSITE-ProRule" id="PRU00169"/>
    </source>
</evidence>
<keyword evidence="1 2" id="KW-0597">Phosphoprotein</keyword>
<gene>
    <name evidence="5" type="ORF">E4U43_008536</name>
</gene>
<dbReference type="GO" id="GO:0000160">
    <property type="term" value="P:phosphorelay signal transduction system"/>
    <property type="evidence" value="ECO:0007669"/>
    <property type="project" value="InterPro"/>
</dbReference>
<dbReference type="PANTHER" id="PTHR45339">
    <property type="entry name" value="HYBRID SIGNAL TRANSDUCTION HISTIDINE KINASE J"/>
    <property type="match status" value="1"/>
</dbReference>